<feature type="domain" description="NmrA-like" evidence="3">
    <location>
        <begin position="7"/>
        <end position="320"/>
    </location>
</feature>
<keyword evidence="1" id="KW-0521">NADP</keyword>
<dbReference type="InterPro" id="IPR051609">
    <property type="entry name" value="NmrA/Isoflavone_reductase-like"/>
</dbReference>
<dbReference type="OMA" id="GMHHVYR"/>
<dbReference type="HOGENOM" id="CLU_044876_3_3_1"/>
<evidence type="ECO:0000313" key="5">
    <source>
        <dbReference type="Proteomes" id="UP000030669"/>
    </source>
</evidence>
<dbReference type="Gene3D" id="3.90.25.10">
    <property type="entry name" value="UDP-galactose 4-epimerase, domain 1"/>
    <property type="match status" value="1"/>
</dbReference>
<accession>S7RMX0</accession>
<gene>
    <name evidence="4" type="ORF">GLOTRDRAFT_94431</name>
</gene>
<dbReference type="InterPro" id="IPR036291">
    <property type="entry name" value="NAD(P)-bd_dom_sf"/>
</dbReference>
<keyword evidence="5" id="KW-1185">Reference proteome</keyword>
<dbReference type="STRING" id="670483.S7RMX0"/>
<protein>
    <submittedName>
        <fullName evidence="4">NAD P-binding protein</fullName>
    </submittedName>
</protein>
<evidence type="ECO:0000256" key="1">
    <source>
        <dbReference type="ARBA" id="ARBA00022857"/>
    </source>
</evidence>
<evidence type="ECO:0000259" key="3">
    <source>
        <dbReference type="Pfam" id="PF05368"/>
    </source>
</evidence>
<dbReference type="PANTHER" id="PTHR47706:SF9">
    <property type="entry name" value="NMRA-LIKE DOMAIN-CONTAINING PROTEIN-RELATED"/>
    <property type="match status" value="1"/>
</dbReference>
<dbReference type="Gene3D" id="3.40.50.720">
    <property type="entry name" value="NAD(P)-binding Rossmann-like Domain"/>
    <property type="match status" value="1"/>
</dbReference>
<evidence type="ECO:0000256" key="2">
    <source>
        <dbReference type="ARBA" id="ARBA00023002"/>
    </source>
</evidence>
<dbReference type="AlphaFoldDB" id="S7RMX0"/>
<dbReference type="GeneID" id="19309605"/>
<organism evidence="4 5">
    <name type="scientific">Gloeophyllum trabeum (strain ATCC 11539 / FP-39264 / Madison 617)</name>
    <name type="common">Brown rot fungus</name>
    <dbReference type="NCBI Taxonomy" id="670483"/>
    <lineage>
        <taxon>Eukaryota</taxon>
        <taxon>Fungi</taxon>
        <taxon>Dikarya</taxon>
        <taxon>Basidiomycota</taxon>
        <taxon>Agaricomycotina</taxon>
        <taxon>Agaricomycetes</taxon>
        <taxon>Gloeophyllales</taxon>
        <taxon>Gloeophyllaceae</taxon>
        <taxon>Gloeophyllum</taxon>
    </lineage>
</organism>
<dbReference type="OrthoDB" id="3178299at2759"/>
<sequence>MSSAKLQNVAIFGATGNIGQHIFRALANPQLPSYKPNITVFLRPGTTQSKKASFPSSVRILEADPSDRAQLAQALRGIDVVISVLSGPGIDAQRDLLEAAVEAGVKRFYPSEWGFHNVYRKPGDEWGHIHPLWDQKARFADWLVRHPAVESGRITYTIIGNGDFYDQEWEYIWCAWAQDPARVGPQYKMYILGDANAKVDWSSLDDVANFAVATLARPEDSCNRTLNFPSDTVSQVRIAQMLEEYSGKPVERVHVPMEEVHRVIEDPSRAPKEVAESSKIPVQFWYTVKGCQGMGIGYRPAEFNHHEAWPEVKRTSIEEYFKRKFDRS</sequence>
<keyword evidence="2" id="KW-0560">Oxidoreductase</keyword>
<dbReference type="CDD" id="cd05259">
    <property type="entry name" value="PCBER_SDR_a"/>
    <property type="match status" value="1"/>
</dbReference>
<dbReference type="InterPro" id="IPR008030">
    <property type="entry name" value="NmrA-like"/>
</dbReference>
<dbReference type="InterPro" id="IPR045312">
    <property type="entry name" value="PCBER-like"/>
</dbReference>
<dbReference type="GO" id="GO:0016491">
    <property type="term" value="F:oxidoreductase activity"/>
    <property type="evidence" value="ECO:0007669"/>
    <property type="project" value="UniProtKB-KW"/>
</dbReference>
<name>S7RMX0_GLOTA</name>
<evidence type="ECO:0000313" key="4">
    <source>
        <dbReference type="EMBL" id="EPQ54044.1"/>
    </source>
</evidence>
<reference evidence="4 5" key="1">
    <citation type="journal article" date="2012" name="Science">
        <title>The Paleozoic origin of enzymatic lignin decomposition reconstructed from 31 fungal genomes.</title>
        <authorList>
            <person name="Floudas D."/>
            <person name="Binder M."/>
            <person name="Riley R."/>
            <person name="Barry K."/>
            <person name="Blanchette R.A."/>
            <person name="Henrissat B."/>
            <person name="Martinez A.T."/>
            <person name="Otillar R."/>
            <person name="Spatafora J.W."/>
            <person name="Yadav J.S."/>
            <person name="Aerts A."/>
            <person name="Benoit I."/>
            <person name="Boyd A."/>
            <person name="Carlson A."/>
            <person name="Copeland A."/>
            <person name="Coutinho P.M."/>
            <person name="de Vries R.P."/>
            <person name="Ferreira P."/>
            <person name="Findley K."/>
            <person name="Foster B."/>
            <person name="Gaskell J."/>
            <person name="Glotzer D."/>
            <person name="Gorecki P."/>
            <person name="Heitman J."/>
            <person name="Hesse C."/>
            <person name="Hori C."/>
            <person name="Igarashi K."/>
            <person name="Jurgens J.A."/>
            <person name="Kallen N."/>
            <person name="Kersten P."/>
            <person name="Kohler A."/>
            <person name="Kuees U."/>
            <person name="Kumar T.K.A."/>
            <person name="Kuo A."/>
            <person name="LaButti K."/>
            <person name="Larrondo L.F."/>
            <person name="Lindquist E."/>
            <person name="Ling A."/>
            <person name="Lombard V."/>
            <person name="Lucas S."/>
            <person name="Lundell T."/>
            <person name="Martin R."/>
            <person name="McLaughlin D.J."/>
            <person name="Morgenstern I."/>
            <person name="Morin E."/>
            <person name="Murat C."/>
            <person name="Nagy L.G."/>
            <person name="Nolan M."/>
            <person name="Ohm R.A."/>
            <person name="Patyshakuliyeva A."/>
            <person name="Rokas A."/>
            <person name="Ruiz-Duenas F.J."/>
            <person name="Sabat G."/>
            <person name="Salamov A."/>
            <person name="Samejima M."/>
            <person name="Schmutz J."/>
            <person name="Slot J.C."/>
            <person name="St John F."/>
            <person name="Stenlid J."/>
            <person name="Sun H."/>
            <person name="Sun S."/>
            <person name="Syed K."/>
            <person name="Tsang A."/>
            <person name="Wiebenga A."/>
            <person name="Young D."/>
            <person name="Pisabarro A."/>
            <person name="Eastwood D.C."/>
            <person name="Martin F."/>
            <person name="Cullen D."/>
            <person name="Grigoriev I.V."/>
            <person name="Hibbett D.S."/>
        </authorList>
    </citation>
    <scope>NUCLEOTIDE SEQUENCE [LARGE SCALE GENOMIC DNA]</scope>
    <source>
        <strain evidence="4 5">ATCC 11539</strain>
    </source>
</reference>
<dbReference type="PANTHER" id="PTHR47706">
    <property type="entry name" value="NMRA-LIKE FAMILY PROTEIN"/>
    <property type="match status" value="1"/>
</dbReference>
<dbReference type="Pfam" id="PF05368">
    <property type="entry name" value="NmrA"/>
    <property type="match status" value="1"/>
</dbReference>
<dbReference type="Proteomes" id="UP000030669">
    <property type="component" value="Unassembled WGS sequence"/>
</dbReference>
<proteinExistence type="predicted"/>
<dbReference type="KEGG" id="gtr:GLOTRDRAFT_94431"/>
<dbReference type="SUPFAM" id="SSF51735">
    <property type="entry name" value="NAD(P)-binding Rossmann-fold domains"/>
    <property type="match status" value="1"/>
</dbReference>
<dbReference type="eggNOG" id="ENOG502RYE6">
    <property type="taxonomic scope" value="Eukaryota"/>
</dbReference>
<dbReference type="RefSeq" id="XP_007867389.1">
    <property type="nucleotide sequence ID" value="XM_007869198.1"/>
</dbReference>
<dbReference type="EMBL" id="KB469304">
    <property type="protein sequence ID" value="EPQ54044.1"/>
    <property type="molecule type" value="Genomic_DNA"/>
</dbReference>